<dbReference type="Proteomes" id="UP000789366">
    <property type="component" value="Unassembled WGS sequence"/>
</dbReference>
<evidence type="ECO:0000313" key="2">
    <source>
        <dbReference type="Proteomes" id="UP000789366"/>
    </source>
</evidence>
<evidence type="ECO:0000313" key="1">
    <source>
        <dbReference type="EMBL" id="CAG8683980.1"/>
    </source>
</evidence>
<reference evidence="1" key="1">
    <citation type="submission" date="2021-06" db="EMBL/GenBank/DDBJ databases">
        <authorList>
            <person name="Kallberg Y."/>
            <person name="Tangrot J."/>
            <person name="Rosling A."/>
        </authorList>
    </citation>
    <scope>NUCLEOTIDE SEQUENCE</scope>
    <source>
        <strain evidence="1">28 12/20/2015</strain>
    </source>
</reference>
<organism evidence="1 2">
    <name type="scientific">Cetraspora pellucida</name>
    <dbReference type="NCBI Taxonomy" id="1433469"/>
    <lineage>
        <taxon>Eukaryota</taxon>
        <taxon>Fungi</taxon>
        <taxon>Fungi incertae sedis</taxon>
        <taxon>Mucoromycota</taxon>
        <taxon>Glomeromycotina</taxon>
        <taxon>Glomeromycetes</taxon>
        <taxon>Diversisporales</taxon>
        <taxon>Gigasporaceae</taxon>
        <taxon>Cetraspora</taxon>
    </lineage>
</organism>
<sequence>MSAKNLELSMFTESLEPSQNPLFTHDVLSFPDRDFLDDSSGNETNTKKSDKRVFSKWHKSKHPLWSYFYQSKDNKYIYCNLCDTKYGNRSGISTIKRHFESNHKSKYQKYHKSSSMVVEHYGPCDEQKVKKLNGLLV</sequence>
<comment type="caution">
    <text evidence="1">The sequence shown here is derived from an EMBL/GenBank/DDBJ whole genome shotgun (WGS) entry which is preliminary data.</text>
</comment>
<accession>A0ACA9NZS1</accession>
<dbReference type="EMBL" id="CAJVPW010018892">
    <property type="protein sequence ID" value="CAG8683980.1"/>
    <property type="molecule type" value="Genomic_DNA"/>
</dbReference>
<keyword evidence="2" id="KW-1185">Reference proteome</keyword>
<name>A0ACA9NZS1_9GLOM</name>
<protein>
    <submittedName>
        <fullName evidence="1">1184_t:CDS:1</fullName>
    </submittedName>
</protein>
<gene>
    <name evidence="1" type="ORF">SPELUC_LOCUS10313</name>
</gene>
<proteinExistence type="predicted"/>